<proteinExistence type="predicted"/>
<dbReference type="Gene3D" id="1.10.1740.10">
    <property type="match status" value="1"/>
</dbReference>
<dbReference type="InterPro" id="IPR013325">
    <property type="entry name" value="RNA_pol_sigma_r2"/>
</dbReference>
<organism evidence="7 8">
    <name type="scientific">Stieleria varia</name>
    <dbReference type="NCBI Taxonomy" id="2528005"/>
    <lineage>
        <taxon>Bacteria</taxon>
        <taxon>Pseudomonadati</taxon>
        <taxon>Planctomycetota</taxon>
        <taxon>Planctomycetia</taxon>
        <taxon>Pirellulales</taxon>
        <taxon>Pirellulaceae</taxon>
        <taxon>Stieleria</taxon>
    </lineage>
</organism>
<dbReference type="PANTHER" id="PTHR43133">
    <property type="entry name" value="RNA POLYMERASE ECF-TYPE SIGMA FACTO"/>
    <property type="match status" value="1"/>
</dbReference>
<dbReference type="GO" id="GO:0003677">
    <property type="term" value="F:DNA binding"/>
    <property type="evidence" value="ECO:0007669"/>
    <property type="project" value="UniProtKB-KW"/>
</dbReference>
<name>A0A5C6B737_9BACT</name>
<keyword evidence="3" id="KW-0238">DNA-binding</keyword>
<dbReference type="InterPro" id="IPR039425">
    <property type="entry name" value="RNA_pol_sigma-70-like"/>
</dbReference>
<evidence type="ECO:0000313" key="7">
    <source>
        <dbReference type="EMBL" id="TWU07720.1"/>
    </source>
</evidence>
<keyword evidence="8" id="KW-1185">Reference proteome</keyword>
<sequence length="210" mass="23647">MSPADHYSEPSTSESLLQRARAGDSDGWHQIASVYGPIVYGWARRCGCQPADAADVMQDTFAAVARSILRFDHDRDGATFRGWLWTIARNKMRDQQRDAHHERATGGTDAMLAMQNIAGDLQVDSLGENLLDATEPPTDPSAEIATAKHRVLQWLRESFDPRTWRMFWESSVLGREVADVADEMKVSKWAVYKARARVLQRLRSEMAGLE</sequence>
<evidence type="ECO:0000313" key="8">
    <source>
        <dbReference type="Proteomes" id="UP000320176"/>
    </source>
</evidence>
<dbReference type="GO" id="GO:0016987">
    <property type="term" value="F:sigma factor activity"/>
    <property type="evidence" value="ECO:0007669"/>
    <property type="project" value="UniProtKB-KW"/>
</dbReference>
<evidence type="ECO:0000256" key="2">
    <source>
        <dbReference type="ARBA" id="ARBA00023082"/>
    </source>
</evidence>
<evidence type="ECO:0000259" key="6">
    <source>
        <dbReference type="Pfam" id="PF04542"/>
    </source>
</evidence>
<dbReference type="AlphaFoldDB" id="A0A5C6B737"/>
<dbReference type="NCBIfam" id="TIGR02937">
    <property type="entry name" value="sigma70-ECF"/>
    <property type="match status" value="1"/>
</dbReference>
<dbReference type="EMBL" id="SJPN01000001">
    <property type="protein sequence ID" value="TWU07720.1"/>
    <property type="molecule type" value="Genomic_DNA"/>
</dbReference>
<dbReference type="InterPro" id="IPR014284">
    <property type="entry name" value="RNA_pol_sigma-70_dom"/>
</dbReference>
<dbReference type="SUPFAM" id="SSF88946">
    <property type="entry name" value="Sigma2 domain of RNA polymerase sigma factors"/>
    <property type="match status" value="1"/>
</dbReference>
<dbReference type="PANTHER" id="PTHR43133:SF8">
    <property type="entry name" value="RNA POLYMERASE SIGMA FACTOR HI_1459-RELATED"/>
    <property type="match status" value="1"/>
</dbReference>
<comment type="caution">
    <text evidence="7">The sequence shown here is derived from an EMBL/GenBank/DDBJ whole genome shotgun (WGS) entry which is preliminary data.</text>
</comment>
<reference evidence="7 8" key="1">
    <citation type="submission" date="2019-02" db="EMBL/GenBank/DDBJ databases">
        <title>Deep-cultivation of Planctomycetes and their phenomic and genomic characterization uncovers novel biology.</title>
        <authorList>
            <person name="Wiegand S."/>
            <person name="Jogler M."/>
            <person name="Boedeker C."/>
            <person name="Pinto D."/>
            <person name="Vollmers J."/>
            <person name="Rivas-Marin E."/>
            <person name="Kohn T."/>
            <person name="Peeters S.H."/>
            <person name="Heuer A."/>
            <person name="Rast P."/>
            <person name="Oberbeckmann S."/>
            <person name="Bunk B."/>
            <person name="Jeske O."/>
            <person name="Meyerdierks A."/>
            <person name="Storesund J.E."/>
            <person name="Kallscheuer N."/>
            <person name="Luecker S."/>
            <person name="Lage O.M."/>
            <person name="Pohl T."/>
            <person name="Merkel B.J."/>
            <person name="Hornburger P."/>
            <person name="Mueller R.-W."/>
            <person name="Bruemmer F."/>
            <person name="Labrenz M."/>
            <person name="Spormann A.M."/>
            <person name="Op Den Camp H."/>
            <person name="Overmann J."/>
            <person name="Amann R."/>
            <person name="Jetten M.S.M."/>
            <person name="Mascher T."/>
            <person name="Medema M.H."/>
            <person name="Devos D.P."/>
            <person name="Kaster A.-K."/>
            <person name="Ovreas L."/>
            <person name="Rohde M."/>
            <person name="Galperin M.Y."/>
            <person name="Jogler C."/>
        </authorList>
    </citation>
    <scope>NUCLEOTIDE SEQUENCE [LARGE SCALE GENOMIC DNA]</scope>
    <source>
        <strain evidence="7 8">Pla52n</strain>
    </source>
</reference>
<feature type="domain" description="RNA polymerase sigma-70 region 2" evidence="6">
    <location>
        <begin position="35"/>
        <end position="99"/>
    </location>
</feature>
<dbReference type="InterPro" id="IPR007627">
    <property type="entry name" value="RNA_pol_sigma70_r2"/>
</dbReference>
<dbReference type="RefSeq" id="WP_146517903.1">
    <property type="nucleotide sequence ID" value="NZ_CP151726.1"/>
</dbReference>
<dbReference type="Pfam" id="PF04542">
    <property type="entry name" value="Sigma70_r2"/>
    <property type="match status" value="1"/>
</dbReference>
<dbReference type="OrthoDB" id="281047at2"/>
<keyword evidence="1" id="KW-0805">Transcription regulation</keyword>
<keyword evidence="2" id="KW-0731">Sigma factor</keyword>
<gene>
    <name evidence="7" type="primary">cnrH_1</name>
    <name evidence="7" type="ORF">Pla52n_02930</name>
</gene>
<protein>
    <submittedName>
        <fullName evidence="7">RNA polymerase sigma factor CnrH</fullName>
    </submittedName>
</protein>
<keyword evidence="4" id="KW-0804">Transcription</keyword>
<evidence type="ECO:0000256" key="4">
    <source>
        <dbReference type="ARBA" id="ARBA00023163"/>
    </source>
</evidence>
<accession>A0A5C6B737</accession>
<feature type="region of interest" description="Disordered" evidence="5">
    <location>
        <begin position="1"/>
        <end position="20"/>
    </location>
</feature>
<evidence type="ECO:0000256" key="5">
    <source>
        <dbReference type="SAM" id="MobiDB-lite"/>
    </source>
</evidence>
<evidence type="ECO:0000256" key="1">
    <source>
        <dbReference type="ARBA" id="ARBA00023015"/>
    </source>
</evidence>
<dbReference type="GO" id="GO:0006352">
    <property type="term" value="P:DNA-templated transcription initiation"/>
    <property type="evidence" value="ECO:0007669"/>
    <property type="project" value="InterPro"/>
</dbReference>
<evidence type="ECO:0000256" key="3">
    <source>
        <dbReference type="ARBA" id="ARBA00023125"/>
    </source>
</evidence>
<dbReference type="Proteomes" id="UP000320176">
    <property type="component" value="Unassembled WGS sequence"/>
</dbReference>